<accession>A0A0E0M426</accession>
<dbReference type="Gramene" id="OPUNC09G16720.1">
    <property type="protein sequence ID" value="OPUNC09G16720.1"/>
    <property type="gene ID" value="OPUNC09G16720"/>
</dbReference>
<protein>
    <submittedName>
        <fullName evidence="2">Uncharacterized protein</fullName>
    </submittedName>
</protein>
<evidence type="ECO:0000313" key="2">
    <source>
        <dbReference type="EnsemblPlants" id="OPUNC09G16720.1"/>
    </source>
</evidence>
<sequence length="68" mass="7601">MAPLIWHRVRIWAEQALMAMVVGSIMSTVIAGPVFAVLFRKEEAYACSGQVLKHMAPDKELRMLACIN</sequence>
<keyword evidence="1" id="KW-1133">Transmembrane helix</keyword>
<organism evidence="2">
    <name type="scientific">Oryza punctata</name>
    <name type="common">Red rice</name>
    <dbReference type="NCBI Taxonomy" id="4537"/>
    <lineage>
        <taxon>Eukaryota</taxon>
        <taxon>Viridiplantae</taxon>
        <taxon>Streptophyta</taxon>
        <taxon>Embryophyta</taxon>
        <taxon>Tracheophyta</taxon>
        <taxon>Spermatophyta</taxon>
        <taxon>Magnoliopsida</taxon>
        <taxon>Liliopsida</taxon>
        <taxon>Poales</taxon>
        <taxon>Poaceae</taxon>
        <taxon>BOP clade</taxon>
        <taxon>Oryzoideae</taxon>
        <taxon>Oryzeae</taxon>
        <taxon>Oryzinae</taxon>
        <taxon>Oryza</taxon>
    </lineage>
</organism>
<proteinExistence type="predicted"/>
<keyword evidence="3" id="KW-1185">Reference proteome</keyword>
<keyword evidence="1" id="KW-0472">Membrane</keyword>
<reference evidence="2" key="2">
    <citation type="submission" date="2018-05" db="EMBL/GenBank/DDBJ databases">
        <title>OpunRS2 (Oryza punctata Reference Sequence Version 2).</title>
        <authorList>
            <person name="Zhang J."/>
            <person name="Kudrna D."/>
            <person name="Lee S."/>
            <person name="Talag J."/>
            <person name="Welchert J."/>
            <person name="Wing R.A."/>
        </authorList>
    </citation>
    <scope>NUCLEOTIDE SEQUENCE [LARGE SCALE GENOMIC DNA]</scope>
</reference>
<dbReference type="EnsemblPlants" id="OPUNC09G16720.1">
    <property type="protein sequence ID" value="OPUNC09G16720.1"/>
    <property type="gene ID" value="OPUNC09G16720"/>
</dbReference>
<evidence type="ECO:0000256" key="1">
    <source>
        <dbReference type="SAM" id="Phobius"/>
    </source>
</evidence>
<dbReference type="HOGENOM" id="CLU_2798414_0_0_1"/>
<name>A0A0E0M426_ORYPU</name>
<evidence type="ECO:0000313" key="3">
    <source>
        <dbReference type="Proteomes" id="UP000026962"/>
    </source>
</evidence>
<feature type="transmembrane region" description="Helical" evidence="1">
    <location>
        <begin position="16"/>
        <end position="39"/>
    </location>
</feature>
<dbReference type="AlphaFoldDB" id="A0A0E0M426"/>
<keyword evidence="1" id="KW-0812">Transmembrane</keyword>
<dbReference type="Proteomes" id="UP000026962">
    <property type="component" value="Chromosome 9"/>
</dbReference>
<reference evidence="2" key="1">
    <citation type="submission" date="2015-04" db="UniProtKB">
        <authorList>
            <consortium name="EnsemblPlants"/>
        </authorList>
    </citation>
    <scope>IDENTIFICATION</scope>
</reference>